<dbReference type="RefSeq" id="WP_145417129.1">
    <property type="nucleotide sequence ID" value="NZ_CP036526.1"/>
</dbReference>
<dbReference type="Gene3D" id="3.40.50.2000">
    <property type="entry name" value="Glycogen Phosphorylase B"/>
    <property type="match status" value="2"/>
</dbReference>
<sequence>MFQRKVAHPTMPENRDPLRVMFVHTEVVVGGAETLLLEIIRKMDRARFEPELVCLKQLSELGEVIAKEIPTHVGLLENKYDVKVLGRLTQLLKDRKTDAVVTVGTGGDRMFWGRLAAWRANVPVILSALHATGYPMKVERMNRMLSPITDGFIGCARTHSEFLVQGEGCPENKVFTVWNGVDVDRFQPRDKAEMRARIGIDANVPTAGIVAALRPEKQHVMLVQSWAKVVQQLPNAVLVVIGDGVEREAIEQATAELGLEDNVRMLGMRHDVPEVLAGLDLKVLSSRMEANPASTLEANACGLPVVAPNVGSLPDTVVEGETGYLYEANNVDALAESMLKVLSSEDRGAAMGVKGRKLVCERFSVEVMVQGYEQLIDGVYRAAQNGKRLTPQQYDDTMEELIQEIAAQRDRVSPAVAAITMPGVVSGASIEA</sequence>
<dbReference type="AlphaFoldDB" id="A0A517NR36"/>
<dbReference type="SUPFAM" id="SSF53756">
    <property type="entry name" value="UDP-Glycosyltransferase/glycogen phosphorylase"/>
    <property type="match status" value="1"/>
</dbReference>
<dbReference type="OrthoDB" id="9775208at2"/>
<organism evidence="3 4">
    <name type="scientific">Stieleria marina</name>
    <dbReference type="NCBI Taxonomy" id="1930275"/>
    <lineage>
        <taxon>Bacteria</taxon>
        <taxon>Pseudomonadati</taxon>
        <taxon>Planctomycetota</taxon>
        <taxon>Planctomycetia</taxon>
        <taxon>Pirellulales</taxon>
        <taxon>Pirellulaceae</taxon>
        <taxon>Stieleria</taxon>
    </lineage>
</organism>
<gene>
    <name evidence="3" type="primary">pimB_2</name>
    <name evidence="3" type="ORF">K239x_15370</name>
</gene>
<dbReference type="InterPro" id="IPR001296">
    <property type="entry name" value="Glyco_trans_1"/>
</dbReference>
<evidence type="ECO:0000313" key="4">
    <source>
        <dbReference type="Proteomes" id="UP000319817"/>
    </source>
</evidence>
<keyword evidence="3" id="KW-0328">Glycosyltransferase</keyword>
<dbReference type="PANTHER" id="PTHR12526:SF630">
    <property type="entry name" value="GLYCOSYLTRANSFERASE"/>
    <property type="match status" value="1"/>
</dbReference>
<dbReference type="InterPro" id="IPR028098">
    <property type="entry name" value="Glyco_trans_4-like_N"/>
</dbReference>
<evidence type="ECO:0000259" key="2">
    <source>
        <dbReference type="Pfam" id="PF13439"/>
    </source>
</evidence>
<reference evidence="3 4" key="1">
    <citation type="submission" date="2019-02" db="EMBL/GenBank/DDBJ databases">
        <title>Deep-cultivation of Planctomycetes and their phenomic and genomic characterization uncovers novel biology.</title>
        <authorList>
            <person name="Wiegand S."/>
            <person name="Jogler M."/>
            <person name="Boedeker C."/>
            <person name="Pinto D."/>
            <person name="Vollmers J."/>
            <person name="Rivas-Marin E."/>
            <person name="Kohn T."/>
            <person name="Peeters S.H."/>
            <person name="Heuer A."/>
            <person name="Rast P."/>
            <person name="Oberbeckmann S."/>
            <person name="Bunk B."/>
            <person name="Jeske O."/>
            <person name="Meyerdierks A."/>
            <person name="Storesund J.E."/>
            <person name="Kallscheuer N."/>
            <person name="Luecker S."/>
            <person name="Lage O.M."/>
            <person name="Pohl T."/>
            <person name="Merkel B.J."/>
            <person name="Hornburger P."/>
            <person name="Mueller R.-W."/>
            <person name="Bruemmer F."/>
            <person name="Labrenz M."/>
            <person name="Spormann A.M."/>
            <person name="Op den Camp H."/>
            <person name="Overmann J."/>
            <person name="Amann R."/>
            <person name="Jetten M.S.M."/>
            <person name="Mascher T."/>
            <person name="Medema M.H."/>
            <person name="Devos D.P."/>
            <person name="Kaster A.-K."/>
            <person name="Ovreas L."/>
            <person name="Rohde M."/>
            <person name="Galperin M.Y."/>
            <person name="Jogler C."/>
        </authorList>
    </citation>
    <scope>NUCLEOTIDE SEQUENCE [LARGE SCALE GENOMIC DNA]</scope>
    <source>
        <strain evidence="3 4">K23_9</strain>
    </source>
</reference>
<dbReference type="PANTHER" id="PTHR12526">
    <property type="entry name" value="GLYCOSYLTRANSFERASE"/>
    <property type="match status" value="1"/>
</dbReference>
<feature type="domain" description="Glycosyltransferase subfamily 4-like N-terminal" evidence="2">
    <location>
        <begin position="29"/>
        <end position="185"/>
    </location>
</feature>
<name>A0A517NR36_9BACT</name>
<dbReference type="Proteomes" id="UP000319817">
    <property type="component" value="Chromosome"/>
</dbReference>
<feature type="domain" description="Glycosyl transferase family 1" evidence="1">
    <location>
        <begin position="190"/>
        <end position="357"/>
    </location>
</feature>
<evidence type="ECO:0000313" key="3">
    <source>
        <dbReference type="EMBL" id="QDT09591.1"/>
    </source>
</evidence>
<evidence type="ECO:0000259" key="1">
    <source>
        <dbReference type="Pfam" id="PF00534"/>
    </source>
</evidence>
<dbReference type="Pfam" id="PF13439">
    <property type="entry name" value="Glyco_transf_4"/>
    <property type="match status" value="1"/>
</dbReference>
<keyword evidence="3" id="KW-0808">Transferase</keyword>
<dbReference type="EMBL" id="CP036526">
    <property type="protein sequence ID" value="QDT09591.1"/>
    <property type="molecule type" value="Genomic_DNA"/>
</dbReference>
<protein>
    <submittedName>
        <fullName evidence="3">GDP-mannose-dependent alpha-(1-6)-phosphatidylinositol monomannoside mannosyltransferase</fullName>
    </submittedName>
</protein>
<dbReference type="GO" id="GO:0016757">
    <property type="term" value="F:glycosyltransferase activity"/>
    <property type="evidence" value="ECO:0007669"/>
    <property type="project" value="UniProtKB-KW"/>
</dbReference>
<accession>A0A517NR36</accession>
<proteinExistence type="predicted"/>
<dbReference type="Pfam" id="PF00534">
    <property type="entry name" value="Glycos_transf_1"/>
    <property type="match status" value="1"/>
</dbReference>
<keyword evidence="4" id="KW-1185">Reference proteome</keyword>